<dbReference type="CDD" id="cd07377">
    <property type="entry name" value="WHTH_GntR"/>
    <property type="match status" value="1"/>
</dbReference>
<keyword evidence="2" id="KW-0238">DNA-binding</keyword>
<evidence type="ECO:0000256" key="1">
    <source>
        <dbReference type="ARBA" id="ARBA00023015"/>
    </source>
</evidence>
<dbReference type="PANTHER" id="PTHR38445">
    <property type="entry name" value="HTH-TYPE TRANSCRIPTIONAL REPRESSOR YTRA"/>
    <property type="match status" value="1"/>
</dbReference>
<name>A0A1M6FLM2_9FIRM</name>
<feature type="domain" description="HTH gntR-type" evidence="4">
    <location>
        <begin position="1"/>
        <end position="50"/>
    </location>
</feature>
<dbReference type="GO" id="GO:0003700">
    <property type="term" value="F:DNA-binding transcription factor activity"/>
    <property type="evidence" value="ECO:0007669"/>
    <property type="project" value="InterPro"/>
</dbReference>
<dbReference type="EMBL" id="FQZL01000009">
    <property type="protein sequence ID" value="SHI98585.1"/>
    <property type="molecule type" value="Genomic_DNA"/>
</dbReference>
<dbReference type="PROSITE" id="PS50949">
    <property type="entry name" value="HTH_GNTR"/>
    <property type="match status" value="1"/>
</dbReference>
<accession>A0A1M6FLM2</accession>
<evidence type="ECO:0000259" key="4">
    <source>
        <dbReference type="PROSITE" id="PS50949"/>
    </source>
</evidence>
<dbReference type="STRING" id="1121476.SAMN02745751_01462"/>
<dbReference type="Pfam" id="PF00392">
    <property type="entry name" value="GntR"/>
    <property type="match status" value="1"/>
</dbReference>
<reference evidence="5 6" key="1">
    <citation type="submission" date="2016-11" db="EMBL/GenBank/DDBJ databases">
        <authorList>
            <person name="Jaros S."/>
            <person name="Januszkiewicz K."/>
            <person name="Wedrychowicz H."/>
        </authorList>
    </citation>
    <scope>NUCLEOTIDE SEQUENCE [LARGE SCALE GENOMIC DNA]</scope>
    <source>
        <strain evidence="5 6">DSM 17477</strain>
    </source>
</reference>
<protein>
    <submittedName>
        <fullName evidence="5">Transcriptional regulator, GntR family</fullName>
    </submittedName>
</protein>
<organism evidence="5 6">
    <name type="scientific">Dethiosulfatibacter aminovorans DSM 17477</name>
    <dbReference type="NCBI Taxonomy" id="1121476"/>
    <lineage>
        <taxon>Bacteria</taxon>
        <taxon>Bacillati</taxon>
        <taxon>Bacillota</taxon>
        <taxon>Tissierellia</taxon>
        <taxon>Dethiosulfatibacter</taxon>
    </lineage>
</organism>
<evidence type="ECO:0000313" key="6">
    <source>
        <dbReference type="Proteomes" id="UP000184052"/>
    </source>
</evidence>
<dbReference type="GO" id="GO:0003677">
    <property type="term" value="F:DNA binding"/>
    <property type="evidence" value="ECO:0007669"/>
    <property type="project" value="UniProtKB-KW"/>
</dbReference>
<keyword evidence="6" id="KW-1185">Reference proteome</keyword>
<dbReference type="Gene3D" id="1.10.10.10">
    <property type="entry name" value="Winged helix-like DNA-binding domain superfamily/Winged helix DNA-binding domain"/>
    <property type="match status" value="1"/>
</dbReference>
<dbReference type="SMART" id="SM00345">
    <property type="entry name" value="HTH_GNTR"/>
    <property type="match status" value="1"/>
</dbReference>
<keyword evidence="1" id="KW-0805">Transcription regulation</keyword>
<proteinExistence type="predicted"/>
<keyword evidence="3" id="KW-0804">Transcription</keyword>
<dbReference type="InterPro" id="IPR036388">
    <property type="entry name" value="WH-like_DNA-bd_sf"/>
</dbReference>
<dbReference type="InterPro" id="IPR000524">
    <property type="entry name" value="Tscrpt_reg_HTH_GntR"/>
</dbReference>
<dbReference type="PANTHER" id="PTHR38445:SF9">
    <property type="entry name" value="HTH-TYPE TRANSCRIPTIONAL REPRESSOR YTRA"/>
    <property type="match status" value="1"/>
</dbReference>
<sequence>MKVGDKLPTERQLANELNISRNTITNAYKLLEHEGVLVSYQGRGTFVDEAAHIWKRHAVQDKVLKIIDLAIDEALGSGLSAEEFLELVQTRIEEKESKMKSVNAIFIECNIEQAQVFSDQLNEVTDMNVSPVVLSELENPDDEMNRKLRNTQFAIVTYKHLKETKELLGNYNMEIMGAAINPSIESIVKMAKYPPGTKYGLISQSYEFMKKVEDALELSGIENIEIIQTISTEEQAIKEVVDKVDVVIISPGRGKKVSEIVGKSKEIINFLYFLDQESIKIIKSRLMELK</sequence>
<dbReference type="PRINTS" id="PR00035">
    <property type="entry name" value="HTHGNTR"/>
</dbReference>
<dbReference type="Proteomes" id="UP000184052">
    <property type="component" value="Unassembled WGS sequence"/>
</dbReference>
<evidence type="ECO:0000313" key="5">
    <source>
        <dbReference type="EMBL" id="SHI98585.1"/>
    </source>
</evidence>
<dbReference type="InterPro" id="IPR036390">
    <property type="entry name" value="WH_DNA-bd_sf"/>
</dbReference>
<dbReference type="SUPFAM" id="SSF46785">
    <property type="entry name" value="Winged helix' DNA-binding domain"/>
    <property type="match status" value="1"/>
</dbReference>
<gene>
    <name evidence="5" type="ORF">SAMN02745751_01462</name>
</gene>
<evidence type="ECO:0000256" key="2">
    <source>
        <dbReference type="ARBA" id="ARBA00023125"/>
    </source>
</evidence>
<dbReference type="AlphaFoldDB" id="A0A1M6FLM2"/>
<evidence type="ECO:0000256" key="3">
    <source>
        <dbReference type="ARBA" id="ARBA00023163"/>
    </source>
</evidence>